<dbReference type="OrthoDB" id="4411364at2"/>
<proteinExistence type="predicted"/>
<organism evidence="1 2">
    <name type="scientific">Corynebacterium liangguodongii</name>
    <dbReference type="NCBI Taxonomy" id="2079535"/>
    <lineage>
        <taxon>Bacteria</taxon>
        <taxon>Bacillati</taxon>
        <taxon>Actinomycetota</taxon>
        <taxon>Actinomycetes</taxon>
        <taxon>Mycobacteriales</taxon>
        <taxon>Corynebacteriaceae</taxon>
        <taxon>Corynebacterium</taxon>
    </lineage>
</organism>
<dbReference type="AlphaFoldDB" id="A0A2S0WFF8"/>
<dbReference type="RefSeq" id="WP_108404524.1">
    <property type="nucleotide sequence ID" value="NZ_CP026948.1"/>
</dbReference>
<name>A0A2S0WFF8_9CORY</name>
<evidence type="ECO:0000313" key="2">
    <source>
        <dbReference type="Proteomes" id="UP000244754"/>
    </source>
</evidence>
<protein>
    <submittedName>
        <fullName evidence="1">Uncharacterized protein</fullName>
    </submittedName>
</protein>
<accession>A0A2S0WFF8</accession>
<sequence>MRTLWFILAAIFSLAALFGNWFQLPGWVPLVSLAIAGAFLVLGFFEASRDARALRAKGDQVALSEEQRETIRRMVGEGNRPLAIRQVQMWFRNVSAEDAARIVREL</sequence>
<evidence type="ECO:0000313" key="1">
    <source>
        <dbReference type="EMBL" id="AWB84515.1"/>
    </source>
</evidence>
<dbReference type="EMBL" id="CP026948">
    <property type="protein sequence ID" value="AWB84515.1"/>
    <property type="molecule type" value="Genomic_DNA"/>
</dbReference>
<gene>
    <name evidence="1" type="ORF">C3E79_08480</name>
</gene>
<keyword evidence="2" id="KW-1185">Reference proteome</keyword>
<dbReference type="Proteomes" id="UP000244754">
    <property type="component" value="Chromosome"/>
</dbReference>
<reference evidence="2" key="1">
    <citation type="submission" date="2018-01" db="EMBL/GenBank/DDBJ databases">
        <authorList>
            <person name="Li J."/>
        </authorList>
    </citation>
    <scope>NUCLEOTIDE SEQUENCE [LARGE SCALE GENOMIC DNA]</scope>
    <source>
        <strain evidence="2">2184</strain>
    </source>
</reference>
<dbReference type="KEGG" id="clia:C3E79_08480"/>